<dbReference type="Gramene" id="FCD_00019303-RA">
    <property type="protein sequence ID" value="FCD_00019303-RA:cds"/>
    <property type="gene ID" value="FCD_00019303"/>
</dbReference>
<reference evidence="1" key="1">
    <citation type="submission" date="2023-07" db="EMBL/GenBank/DDBJ databases">
        <title>draft genome sequence of fig (Ficus carica).</title>
        <authorList>
            <person name="Takahashi T."/>
            <person name="Nishimura K."/>
        </authorList>
    </citation>
    <scope>NUCLEOTIDE SEQUENCE</scope>
</reference>
<proteinExistence type="predicted"/>
<gene>
    <name evidence="1" type="ORF">TIFTF001_007590</name>
</gene>
<dbReference type="Proteomes" id="UP001187192">
    <property type="component" value="Unassembled WGS sequence"/>
</dbReference>
<sequence>MAVGKVFEAQVPIESKMVVGILAFFLQCSELMLLGNHDFPLEDLKERPPSKCRSQTNTRIVTVMAIKCAKIVTGVAEILLLRPLGAMPIAYSRVYFSNATSSDMYIGRSFVLEQRGLQEERGQT</sequence>
<accession>A0AA88D112</accession>
<dbReference type="AlphaFoldDB" id="A0AA88D112"/>
<comment type="caution">
    <text evidence="1">The sequence shown here is derived from an EMBL/GenBank/DDBJ whole genome shotgun (WGS) entry which is preliminary data.</text>
</comment>
<evidence type="ECO:0000313" key="2">
    <source>
        <dbReference type="Proteomes" id="UP001187192"/>
    </source>
</evidence>
<protein>
    <submittedName>
        <fullName evidence="1">Uncharacterized protein</fullName>
    </submittedName>
</protein>
<organism evidence="1 2">
    <name type="scientific">Ficus carica</name>
    <name type="common">Common fig</name>
    <dbReference type="NCBI Taxonomy" id="3494"/>
    <lineage>
        <taxon>Eukaryota</taxon>
        <taxon>Viridiplantae</taxon>
        <taxon>Streptophyta</taxon>
        <taxon>Embryophyta</taxon>
        <taxon>Tracheophyta</taxon>
        <taxon>Spermatophyta</taxon>
        <taxon>Magnoliopsida</taxon>
        <taxon>eudicotyledons</taxon>
        <taxon>Gunneridae</taxon>
        <taxon>Pentapetalae</taxon>
        <taxon>rosids</taxon>
        <taxon>fabids</taxon>
        <taxon>Rosales</taxon>
        <taxon>Moraceae</taxon>
        <taxon>Ficeae</taxon>
        <taxon>Ficus</taxon>
    </lineage>
</organism>
<keyword evidence="2" id="KW-1185">Reference proteome</keyword>
<dbReference type="EMBL" id="BTGU01000008">
    <property type="protein sequence ID" value="GMN38366.1"/>
    <property type="molecule type" value="Genomic_DNA"/>
</dbReference>
<name>A0AA88D112_FICCA</name>
<evidence type="ECO:0000313" key="1">
    <source>
        <dbReference type="EMBL" id="GMN38366.1"/>
    </source>
</evidence>